<name>A0A6J4Q6B9_9PSEU</name>
<evidence type="ECO:0000313" key="2">
    <source>
        <dbReference type="EMBL" id="CAA9431701.1"/>
    </source>
</evidence>
<gene>
    <name evidence="2" type="ORF">AVDCRST_MAG66-3368</name>
</gene>
<sequence>MAQQTDTSPTGATAAPAEAPPTEKIYDAAGHPATDQQAALDATIQAAAVTTCLVLHNGATTFTMNVVVDPNVNPPQVRGGQITSGICGAPWAITGGTMGSNLVLTARRQGSGSCATTITIVGVHADPPRWVGTYGFDGNSTAFRHTTVFKGWNPC</sequence>
<dbReference type="EMBL" id="CADCUS010000483">
    <property type="protein sequence ID" value="CAA9431701.1"/>
    <property type="molecule type" value="Genomic_DNA"/>
</dbReference>
<accession>A0A6J4Q6B9</accession>
<feature type="region of interest" description="Disordered" evidence="1">
    <location>
        <begin position="1"/>
        <end position="20"/>
    </location>
</feature>
<protein>
    <submittedName>
        <fullName evidence="2">Uncharacterized protein</fullName>
    </submittedName>
</protein>
<reference evidence="2" key="1">
    <citation type="submission" date="2020-02" db="EMBL/GenBank/DDBJ databases">
        <authorList>
            <person name="Meier V. D."/>
        </authorList>
    </citation>
    <scope>NUCLEOTIDE SEQUENCE</scope>
    <source>
        <strain evidence="2">AVDCRST_MAG66</strain>
    </source>
</reference>
<organism evidence="2">
    <name type="scientific">uncultured Pseudonocardia sp</name>
    <dbReference type="NCBI Taxonomy" id="211455"/>
    <lineage>
        <taxon>Bacteria</taxon>
        <taxon>Bacillati</taxon>
        <taxon>Actinomycetota</taxon>
        <taxon>Actinomycetes</taxon>
        <taxon>Pseudonocardiales</taxon>
        <taxon>Pseudonocardiaceae</taxon>
        <taxon>Pseudonocardia</taxon>
        <taxon>environmental samples</taxon>
    </lineage>
</organism>
<evidence type="ECO:0000256" key="1">
    <source>
        <dbReference type="SAM" id="MobiDB-lite"/>
    </source>
</evidence>
<proteinExistence type="predicted"/>
<dbReference type="AlphaFoldDB" id="A0A6J4Q6B9"/>